<comment type="function">
    <text evidence="8">Carrier of the growing fatty acid chain in fatty acid biosynthesis.</text>
</comment>
<reference evidence="11" key="1">
    <citation type="journal article" date="2015" name="BMC Genomics">
        <title>Single-cell transcriptomics using spliced leader PCR: Evidence for multiple losses of photosynthesis in polykrikoid dinoflagellates.</title>
        <authorList>
            <person name="Gavelis G.S."/>
            <person name="White R.A."/>
            <person name="Suttle C.A."/>
            <person name="Keeling P.J."/>
            <person name="Leander B.S."/>
        </authorList>
    </citation>
    <scope>NUCLEOTIDE SEQUENCE</scope>
</reference>
<dbReference type="GO" id="GO:0000035">
    <property type="term" value="F:acyl binding"/>
    <property type="evidence" value="ECO:0007669"/>
    <property type="project" value="TreeGrafter"/>
</dbReference>
<dbReference type="Pfam" id="PF00550">
    <property type="entry name" value="PP-binding"/>
    <property type="match status" value="1"/>
</dbReference>
<dbReference type="InterPro" id="IPR006162">
    <property type="entry name" value="Ppantetheine_attach_site"/>
</dbReference>
<dbReference type="NCBIfam" id="NF002150">
    <property type="entry name" value="PRK00982.1-4"/>
    <property type="match status" value="1"/>
</dbReference>
<dbReference type="GO" id="GO:0005829">
    <property type="term" value="C:cytosol"/>
    <property type="evidence" value="ECO:0007669"/>
    <property type="project" value="TreeGrafter"/>
</dbReference>
<proteinExistence type="evidence at transcript level"/>
<evidence type="ECO:0000259" key="10">
    <source>
        <dbReference type="PROSITE" id="PS50075"/>
    </source>
</evidence>
<feature type="domain" description="Carrier" evidence="10">
    <location>
        <begin position="65"/>
        <end position="139"/>
    </location>
</feature>
<evidence type="ECO:0000256" key="9">
    <source>
        <dbReference type="SAM" id="SignalP"/>
    </source>
</evidence>
<organism evidence="11">
    <name type="scientific">Polykrikos lebourae</name>
    <dbReference type="NCBI Taxonomy" id="370573"/>
    <lineage>
        <taxon>Eukaryota</taxon>
        <taxon>Sar</taxon>
        <taxon>Alveolata</taxon>
        <taxon>Dinophyceae</taxon>
        <taxon>Gymnodiniales</taxon>
        <taxon>Gymnodiniaceae</taxon>
        <taxon>Polykrikos</taxon>
    </lineage>
</organism>
<dbReference type="EMBL" id="KR134309">
    <property type="protein sequence ID" value="AKR52925.1"/>
    <property type="molecule type" value="mRNA"/>
</dbReference>
<keyword evidence="9" id="KW-0732">Signal</keyword>
<feature type="chain" id="PRO_5005453006" description="Acyl carrier protein" evidence="9">
    <location>
        <begin position="25"/>
        <end position="141"/>
    </location>
</feature>
<dbReference type="InterPro" id="IPR003231">
    <property type="entry name" value="ACP"/>
</dbReference>
<dbReference type="NCBIfam" id="TIGR00517">
    <property type="entry name" value="acyl_carrier"/>
    <property type="match status" value="1"/>
</dbReference>
<protein>
    <recommendedName>
        <fullName evidence="8">Acyl carrier protein</fullName>
    </recommendedName>
</protein>
<keyword evidence="6" id="KW-0443">Lipid metabolism</keyword>
<dbReference type="GO" id="GO:0009245">
    <property type="term" value="P:lipid A biosynthetic process"/>
    <property type="evidence" value="ECO:0007669"/>
    <property type="project" value="TreeGrafter"/>
</dbReference>
<dbReference type="InterPro" id="IPR009081">
    <property type="entry name" value="PP-bd_ACP"/>
</dbReference>
<dbReference type="PANTHER" id="PTHR20863">
    <property type="entry name" value="ACYL CARRIER PROTEIN"/>
    <property type="match status" value="1"/>
</dbReference>
<evidence type="ECO:0000256" key="5">
    <source>
        <dbReference type="ARBA" id="ARBA00022832"/>
    </source>
</evidence>
<keyword evidence="5" id="KW-0276">Fatty acid metabolism</keyword>
<evidence type="ECO:0000256" key="3">
    <source>
        <dbReference type="ARBA" id="ARBA00022516"/>
    </source>
</evidence>
<sequence length="141" mass="15213">MAARAESPRVLSLAVIAFLIIVLAQLGCRQPSAVTQEEAFVGDTSSHRQLRSRASIVGLRAEATAETFAKVSNVVVDQLSVEKDKISRTATLSELGADSLDIVETVMALETEFDVELPDEETTKLKNLGDVADLIQSKLDK</sequence>
<evidence type="ECO:0000256" key="1">
    <source>
        <dbReference type="ARBA" id="ARBA00010930"/>
    </source>
</evidence>
<feature type="signal peptide" evidence="9">
    <location>
        <begin position="1"/>
        <end position="24"/>
    </location>
</feature>
<dbReference type="NCBIfam" id="NF002148">
    <property type="entry name" value="PRK00982.1-2"/>
    <property type="match status" value="1"/>
</dbReference>
<dbReference type="PANTHER" id="PTHR20863:SF76">
    <property type="entry name" value="CARRIER DOMAIN-CONTAINING PROTEIN"/>
    <property type="match status" value="1"/>
</dbReference>
<dbReference type="GO" id="GO:0000036">
    <property type="term" value="F:acyl carrier activity"/>
    <property type="evidence" value="ECO:0007669"/>
    <property type="project" value="TreeGrafter"/>
</dbReference>
<keyword evidence="7 8" id="KW-0275">Fatty acid biosynthesis</keyword>
<dbReference type="PROSITE" id="PS00012">
    <property type="entry name" value="PHOSPHOPANTETHEINE"/>
    <property type="match status" value="1"/>
</dbReference>
<accession>A0A0K0TN09</accession>
<dbReference type="PROSITE" id="PS50075">
    <property type="entry name" value="CARRIER"/>
    <property type="match status" value="1"/>
</dbReference>
<evidence type="ECO:0000256" key="6">
    <source>
        <dbReference type="ARBA" id="ARBA00023098"/>
    </source>
</evidence>
<evidence type="ECO:0000256" key="2">
    <source>
        <dbReference type="ARBA" id="ARBA00022450"/>
    </source>
</evidence>
<evidence type="ECO:0000256" key="8">
    <source>
        <dbReference type="RuleBase" id="RU000722"/>
    </source>
</evidence>
<dbReference type="Gene3D" id="1.10.1200.10">
    <property type="entry name" value="ACP-like"/>
    <property type="match status" value="1"/>
</dbReference>
<dbReference type="InterPro" id="IPR036736">
    <property type="entry name" value="ACP-like_sf"/>
</dbReference>
<dbReference type="HAMAP" id="MF_01217">
    <property type="entry name" value="Acyl_carrier"/>
    <property type="match status" value="1"/>
</dbReference>
<name>A0A0K0TN09_9DINO</name>
<keyword evidence="4" id="KW-0597">Phosphoprotein</keyword>
<keyword evidence="3 8" id="KW-0444">Lipid biosynthesis</keyword>
<dbReference type="SUPFAM" id="SSF47336">
    <property type="entry name" value="ACP-like"/>
    <property type="match status" value="1"/>
</dbReference>
<evidence type="ECO:0000256" key="7">
    <source>
        <dbReference type="ARBA" id="ARBA00023160"/>
    </source>
</evidence>
<comment type="similarity">
    <text evidence="1">Belongs to the acyl carrier protein (ACP) family.</text>
</comment>
<evidence type="ECO:0000313" key="11">
    <source>
        <dbReference type="EMBL" id="AKR52925.1"/>
    </source>
</evidence>
<evidence type="ECO:0000256" key="4">
    <source>
        <dbReference type="ARBA" id="ARBA00022553"/>
    </source>
</evidence>
<dbReference type="AlphaFoldDB" id="A0A0K0TN09"/>
<dbReference type="GO" id="GO:0016020">
    <property type="term" value="C:membrane"/>
    <property type="evidence" value="ECO:0007669"/>
    <property type="project" value="GOC"/>
</dbReference>
<keyword evidence="2 8" id="KW-0596">Phosphopantetheine</keyword>